<evidence type="ECO:0000313" key="4">
    <source>
        <dbReference type="Proteomes" id="UP000519115"/>
    </source>
</evidence>
<dbReference type="PANTHER" id="PTHR15446">
    <property type="entry name" value="UROPLAKIN III"/>
    <property type="match status" value="1"/>
</dbReference>
<dbReference type="AlphaFoldDB" id="A0A7L0BK56"/>
<sequence>RPHSRPWHPGARTMFLLLLPLLAMAHGLDELPHKPKPSMASSTLGGLTTSSTFTLEQPRCIFTDLQDDVVIWLVVAVPEAVRNFNNSVRPGSPERQFQKFPTSALAYMTLNTTLLNYPCPKPPGEITVLRVGSETSCAEDNTRPTCNGPLPGPGPYQVKFLALMDSDPVAETAWSDPITLRTARQLSSIPATGSGRSAGMIALTSILSILFAVLLAVLVAMLVFCGSNACGGSGSFSKPEAVTVRRYNTHHVYDQPAARL</sequence>
<dbReference type="EMBL" id="VXAF01000076">
    <property type="protein sequence ID" value="NXJ46826.1"/>
    <property type="molecule type" value="Genomic_DNA"/>
</dbReference>
<evidence type="ECO:0000256" key="2">
    <source>
        <dbReference type="SAM" id="SignalP"/>
    </source>
</evidence>
<keyword evidence="1" id="KW-0812">Transmembrane</keyword>
<feature type="non-terminal residue" evidence="3">
    <location>
        <position position="1"/>
    </location>
</feature>
<dbReference type="Proteomes" id="UP000519115">
    <property type="component" value="Unassembled WGS sequence"/>
</dbReference>
<feature type="transmembrane region" description="Helical" evidence="1">
    <location>
        <begin position="200"/>
        <end position="225"/>
    </location>
</feature>
<gene>
    <name evidence="3" type="primary">Upk3bl1</name>
    <name evidence="3" type="ORF">SPITYR_R04758</name>
</gene>
<protein>
    <submittedName>
        <fullName evidence="3">UPK3L protein</fullName>
    </submittedName>
</protein>
<dbReference type="GO" id="GO:0016020">
    <property type="term" value="C:membrane"/>
    <property type="evidence" value="ECO:0007669"/>
    <property type="project" value="TreeGrafter"/>
</dbReference>
<accession>A0A7L0BK56</accession>
<name>A0A7L0BK56_9AVES</name>
<dbReference type="InterPro" id="IPR024831">
    <property type="entry name" value="Uroplakin-3"/>
</dbReference>
<feature type="non-terminal residue" evidence="3">
    <location>
        <position position="260"/>
    </location>
</feature>
<keyword evidence="2" id="KW-0732">Signal</keyword>
<evidence type="ECO:0000313" key="3">
    <source>
        <dbReference type="EMBL" id="NXJ46826.1"/>
    </source>
</evidence>
<keyword evidence="1" id="KW-1133">Transmembrane helix</keyword>
<keyword evidence="4" id="KW-1185">Reference proteome</keyword>
<comment type="caution">
    <text evidence="3">The sequence shown here is derived from an EMBL/GenBank/DDBJ whole genome shotgun (WGS) entry which is preliminary data.</text>
</comment>
<proteinExistence type="predicted"/>
<keyword evidence="1" id="KW-0472">Membrane</keyword>
<reference evidence="3 4" key="1">
    <citation type="submission" date="2019-09" db="EMBL/GenBank/DDBJ databases">
        <title>Bird 10,000 Genomes (B10K) Project - Family phase.</title>
        <authorList>
            <person name="Zhang G."/>
        </authorList>
    </citation>
    <scope>NUCLEOTIDE SEQUENCE [LARGE SCALE GENOMIC DNA]</scope>
    <source>
        <strain evidence="3">B10K-DU-007-42</strain>
        <tissue evidence="3">Muscle</tissue>
    </source>
</reference>
<evidence type="ECO:0000256" key="1">
    <source>
        <dbReference type="SAM" id="Phobius"/>
    </source>
</evidence>
<feature type="chain" id="PRO_5029817704" evidence="2">
    <location>
        <begin position="26"/>
        <end position="260"/>
    </location>
</feature>
<organism evidence="3 4">
    <name type="scientific">Spizaetus tyrannus</name>
    <name type="common">black hawk-eagle</name>
    <dbReference type="NCBI Taxonomy" id="252798"/>
    <lineage>
        <taxon>Eukaryota</taxon>
        <taxon>Metazoa</taxon>
        <taxon>Chordata</taxon>
        <taxon>Craniata</taxon>
        <taxon>Vertebrata</taxon>
        <taxon>Euteleostomi</taxon>
        <taxon>Archelosauria</taxon>
        <taxon>Archosauria</taxon>
        <taxon>Dinosauria</taxon>
        <taxon>Saurischia</taxon>
        <taxon>Theropoda</taxon>
        <taxon>Coelurosauria</taxon>
        <taxon>Aves</taxon>
        <taxon>Neognathae</taxon>
        <taxon>Neoaves</taxon>
        <taxon>Telluraves</taxon>
        <taxon>Accipitrimorphae</taxon>
        <taxon>Accipitriformes</taxon>
        <taxon>Accipitridae</taxon>
        <taxon>Accipitrinae</taxon>
        <taxon>Spizaetus</taxon>
    </lineage>
</organism>
<feature type="signal peptide" evidence="2">
    <location>
        <begin position="1"/>
        <end position="25"/>
    </location>
</feature>
<dbReference type="PANTHER" id="PTHR15446:SF2">
    <property type="entry name" value="UROPLAKIN-3B-LIKE PROTEIN 1-RELATED"/>
    <property type="match status" value="1"/>
</dbReference>